<evidence type="ECO:0000256" key="1">
    <source>
        <dbReference type="ARBA" id="ARBA00022884"/>
    </source>
</evidence>
<dbReference type="InterPro" id="IPR012677">
    <property type="entry name" value="Nucleotide-bd_a/b_plait_sf"/>
</dbReference>
<dbReference type="InterPro" id="IPR000504">
    <property type="entry name" value="RRM_dom"/>
</dbReference>
<evidence type="ECO:0000313" key="5">
    <source>
        <dbReference type="EMBL" id="OSS55056.1"/>
    </source>
</evidence>
<feature type="compositionally biased region" description="Acidic residues" evidence="3">
    <location>
        <begin position="53"/>
        <end position="78"/>
    </location>
</feature>
<dbReference type="Proteomes" id="UP000193240">
    <property type="component" value="Unassembled WGS sequence"/>
</dbReference>
<dbReference type="AlphaFoldDB" id="A0A1Y2MG03"/>
<dbReference type="OMA" id="EAMNGEY"/>
<gene>
    <name evidence="5" type="ORF">B5807_00850</name>
</gene>
<dbReference type="STRING" id="105696.A0A1Y2MG03"/>
<dbReference type="PANTHER" id="PTHR48025">
    <property type="entry name" value="OS02G0815200 PROTEIN"/>
    <property type="match status" value="1"/>
</dbReference>
<dbReference type="Gene3D" id="3.30.70.330">
    <property type="match status" value="2"/>
</dbReference>
<feature type="compositionally biased region" description="Basic and acidic residues" evidence="3">
    <location>
        <begin position="79"/>
        <end position="88"/>
    </location>
</feature>
<dbReference type="InterPro" id="IPR035979">
    <property type="entry name" value="RBD_domain_sf"/>
</dbReference>
<dbReference type="PANTHER" id="PTHR48025:SF1">
    <property type="entry name" value="RRM DOMAIN-CONTAINING PROTEIN"/>
    <property type="match status" value="1"/>
</dbReference>
<keyword evidence="1 2" id="KW-0694">RNA-binding</keyword>
<feature type="compositionally biased region" description="Gly residues" evidence="3">
    <location>
        <begin position="296"/>
        <end position="358"/>
    </location>
</feature>
<dbReference type="EMBL" id="KZ107838">
    <property type="protein sequence ID" value="OSS55056.1"/>
    <property type="molecule type" value="Genomic_DNA"/>
</dbReference>
<dbReference type="SUPFAM" id="SSF54928">
    <property type="entry name" value="RNA-binding domain, RBD"/>
    <property type="match status" value="2"/>
</dbReference>
<reference evidence="5 6" key="1">
    <citation type="journal article" date="2017" name="Genome Announc.">
        <title>Genome sequence of the saprophytic ascomycete Epicoccum nigrum ICMP 19927 strain isolated from New Zealand.</title>
        <authorList>
            <person name="Fokin M."/>
            <person name="Fleetwood D."/>
            <person name="Weir B.S."/>
            <person name="Villas-Boas S.G."/>
        </authorList>
    </citation>
    <scope>NUCLEOTIDE SEQUENCE [LARGE SCALE GENOMIC DNA]</scope>
    <source>
        <strain evidence="5 6">ICMP 19927</strain>
    </source>
</reference>
<sequence>MGKSKIASDKKEKKSEVSGVKAGRVVKATETPKAKSKAAAKATGKAVEKEGSDSDSDSDSDAASDADSSDSSDSDEEEAPSKKRKADEETAPAVKKNKTEEAPAAEEEGIKNLFVGSLSWNIDEDWLYREFEKFGTITGCRVISDRESGRSKGFGYVEFESAAAAATAQKEMMGYELDGRALNVDFSTPREKPANKTFDRANKFGDKRSAPSNTLFLGNLSFDCTNEAVQEAFQEYGNISRVSLPTDRETGALKGFGYVDFSSTEEATSALEALNGAEIAGRPIRLDFAAARDDSAGGGRGGFGGGRGGGRGGRGGFGDRGGRGGGRGGRGGFGDRGGRGGGRGGRGGNSFNRGGFGDFKGSKVSFD</sequence>
<dbReference type="GO" id="GO:0003729">
    <property type="term" value="F:mRNA binding"/>
    <property type="evidence" value="ECO:0007669"/>
    <property type="project" value="TreeGrafter"/>
</dbReference>
<evidence type="ECO:0000259" key="4">
    <source>
        <dbReference type="PROSITE" id="PS50102"/>
    </source>
</evidence>
<evidence type="ECO:0000256" key="2">
    <source>
        <dbReference type="PROSITE-ProRule" id="PRU00176"/>
    </source>
</evidence>
<name>A0A1Y2MG03_EPING</name>
<keyword evidence="6" id="KW-1185">Reference proteome</keyword>
<accession>A0A1Y2MG03</accession>
<dbReference type="PROSITE" id="PS50102">
    <property type="entry name" value="RRM"/>
    <property type="match status" value="2"/>
</dbReference>
<evidence type="ECO:0000313" key="6">
    <source>
        <dbReference type="Proteomes" id="UP000193240"/>
    </source>
</evidence>
<organism evidence="5 6">
    <name type="scientific">Epicoccum nigrum</name>
    <name type="common">Soil fungus</name>
    <name type="synonym">Epicoccum purpurascens</name>
    <dbReference type="NCBI Taxonomy" id="105696"/>
    <lineage>
        <taxon>Eukaryota</taxon>
        <taxon>Fungi</taxon>
        <taxon>Dikarya</taxon>
        <taxon>Ascomycota</taxon>
        <taxon>Pezizomycotina</taxon>
        <taxon>Dothideomycetes</taxon>
        <taxon>Pleosporomycetidae</taxon>
        <taxon>Pleosporales</taxon>
        <taxon>Pleosporineae</taxon>
        <taxon>Didymellaceae</taxon>
        <taxon>Epicoccum</taxon>
    </lineage>
</organism>
<dbReference type="SMART" id="SM00360">
    <property type="entry name" value="RRM"/>
    <property type="match status" value="2"/>
</dbReference>
<protein>
    <recommendedName>
        <fullName evidence="4">RRM domain-containing protein</fullName>
    </recommendedName>
</protein>
<feature type="region of interest" description="Disordered" evidence="3">
    <location>
        <begin position="295"/>
        <end position="367"/>
    </location>
</feature>
<proteinExistence type="predicted"/>
<dbReference type="InterPro" id="IPR050502">
    <property type="entry name" value="Euk_RNA-bind_prot"/>
</dbReference>
<feature type="region of interest" description="Disordered" evidence="3">
    <location>
        <begin position="1"/>
        <end position="106"/>
    </location>
</feature>
<feature type="domain" description="RRM" evidence="4">
    <location>
        <begin position="213"/>
        <end position="291"/>
    </location>
</feature>
<feature type="compositionally biased region" description="Basic and acidic residues" evidence="3">
    <location>
        <begin position="1"/>
        <end position="16"/>
    </location>
</feature>
<dbReference type="InParanoid" id="A0A1Y2MG03"/>
<evidence type="ECO:0000256" key="3">
    <source>
        <dbReference type="SAM" id="MobiDB-lite"/>
    </source>
</evidence>
<feature type="domain" description="RRM" evidence="4">
    <location>
        <begin position="111"/>
        <end position="189"/>
    </location>
</feature>
<dbReference type="Pfam" id="PF00076">
    <property type="entry name" value="RRM_1"/>
    <property type="match status" value="2"/>
</dbReference>